<feature type="compositionally biased region" description="Acidic residues" evidence="1">
    <location>
        <begin position="140"/>
        <end position="151"/>
    </location>
</feature>
<evidence type="ECO:0000313" key="6">
    <source>
        <dbReference type="Proteomes" id="UP001549921"/>
    </source>
</evidence>
<dbReference type="InterPro" id="IPR001374">
    <property type="entry name" value="R3H_dom"/>
</dbReference>
<dbReference type="InterPro" id="IPR000467">
    <property type="entry name" value="G_patch_dom"/>
</dbReference>
<accession>A0ABD0S6C7</accession>
<evidence type="ECO:0000259" key="4">
    <source>
        <dbReference type="PROSITE" id="PS51827"/>
    </source>
</evidence>
<dbReference type="PROSITE" id="PS51061">
    <property type="entry name" value="R3H"/>
    <property type="match status" value="1"/>
</dbReference>
<dbReference type="SMART" id="SM00443">
    <property type="entry name" value="G_patch"/>
    <property type="match status" value="1"/>
</dbReference>
<gene>
    <name evidence="5" type="ORF">ABMA28_011145</name>
</gene>
<name>A0ABD0S6C7_LOXSC</name>
<dbReference type="Pfam" id="PF01424">
    <property type="entry name" value="R3H"/>
    <property type="match status" value="1"/>
</dbReference>
<feature type="domain" description="R3H" evidence="3">
    <location>
        <begin position="351"/>
        <end position="416"/>
    </location>
</feature>
<proteinExistence type="predicted"/>
<evidence type="ECO:0000259" key="2">
    <source>
        <dbReference type="PROSITE" id="PS50174"/>
    </source>
</evidence>
<comment type="caution">
    <text evidence="5">The sequence shown here is derived from an EMBL/GenBank/DDBJ whole genome shotgun (WGS) entry which is preliminary data.</text>
</comment>
<dbReference type="EMBL" id="JBEDNZ010000028">
    <property type="protein sequence ID" value="KAL0809613.1"/>
    <property type="molecule type" value="Genomic_DNA"/>
</dbReference>
<dbReference type="SMART" id="SM00393">
    <property type="entry name" value="R3H"/>
    <property type="match status" value="1"/>
</dbReference>
<evidence type="ECO:0000256" key="1">
    <source>
        <dbReference type="SAM" id="MobiDB-lite"/>
    </source>
</evidence>
<dbReference type="Gene3D" id="3.30.1370.50">
    <property type="entry name" value="R3H-like domain"/>
    <property type="match status" value="1"/>
</dbReference>
<dbReference type="Pfam" id="PF11952">
    <property type="entry name" value="XTBD"/>
    <property type="match status" value="1"/>
</dbReference>
<reference evidence="5 6" key="1">
    <citation type="submission" date="2024-06" db="EMBL/GenBank/DDBJ databases">
        <title>A chromosome-level genome assembly of beet webworm, Loxostege sticticalis.</title>
        <authorList>
            <person name="Zhang Y."/>
        </authorList>
    </citation>
    <scope>NUCLEOTIDE SEQUENCE [LARGE SCALE GENOMIC DNA]</scope>
    <source>
        <strain evidence="5">AQ028</strain>
        <tissue evidence="5">Male pupae</tissue>
    </source>
</reference>
<dbReference type="GO" id="GO:0003676">
    <property type="term" value="F:nucleic acid binding"/>
    <property type="evidence" value="ECO:0007669"/>
    <property type="project" value="UniProtKB-UniRule"/>
</dbReference>
<dbReference type="SUPFAM" id="SSF82708">
    <property type="entry name" value="R3H domain"/>
    <property type="match status" value="1"/>
</dbReference>
<evidence type="ECO:0008006" key="7">
    <source>
        <dbReference type="Google" id="ProtNLM"/>
    </source>
</evidence>
<evidence type="ECO:0000259" key="3">
    <source>
        <dbReference type="PROSITE" id="PS51061"/>
    </source>
</evidence>
<feature type="domain" description="G-patch" evidence="2">
    <location>
        <begin position="302"/>
        <end position="348"/>
    </location>
</feature>
<dbReference type="PANTHER" id="PTHR48430:SF1">
    <property type="entry name" value="PARTNER OF XRN-2 PROTEIN 1"/>
    <property type="match status" value="1"/>
</dbReference>
<dbReference type="PROSITE" id="PS51827">
    <property type="entry name" value="XTBD"/>
    <property type="match status" value="1"/>
</dbReference>
<protein>
    <recommendedName>
        <fullName evidence="7">NF-kappa-B-repressing factor</fullName>
    </recommendedName>
</protein>
<dbReference type="PROSITE" id="PS50174">
    <property type="entry name" value="G_PATCH"/>
    <property type="match status" value="1"/>
</dbReference>
<dbReference type="InterPro" id="IPR036867">
    <property type="entry name" value="R3H_dom_sf"/>
</dbReference>
<dbReference type="Proteomes" id="UP001549921">
    <property type="component" value="Unassembled WGS sequence"/>
</dbReference>
<feature type="domain" description="XRN2-binding (XTBD)" evidence="4">
    <location>
        <begin position="9"/>
        <end position="93"/>
    </location>
</feature>
<dbReference type="Pfam" id="PF01585">
    <property type="entry name" value="G-patch"/>
    <property type="match status" value="1"/>
</dbReference>
<feature type="region of interest" description="Disordered" evidence="1">
    <location>
        <begin position="96"/>
        <end position="164"/>
    </location>
</feature>
<dbReference type="PANTHER" id="PTHR48430">
    <property type="entry name" value="PARTNER OF XRN-2 PROTEIN 1"/>
    <property type="match status" value="1"/>
</dbReference>
<dbReference type="AlphaFoldDB" id="A0ABD0S6C7"/>
<organism evidence="5 6">
    <name type="scientific">Loxostege sticticalis</name>
    <name type="common">Beet webworm moth</name>
    <dbReference type="NCBI Taxonomy" id="481309"/>
    <lineage>
        <taxon>Eukaryota</taxon>
        <taxon>Metazoa</taxon>
        <taxon>Ecdysozoa</taxon>
        <taxon>Arthropoda</taxon>
        <taxon>Hexapoda</taxon>
        <taxon>Insecta</taxon>
        <taxon>Pterygota</taxon>
        <taxon>Neoptera</taxon>
        <taxon>Endopterygota</taxon>
        <taxon>Lepidoptera</taxon>
        <taxon>Glossata</taxon>
        <taxon>Ditrysia</taxon>
        <taxon>Pyraloidea</taxon>
        <taxon>Crambidae</taxon>
        <taxon>Pyraustinae</taxon>
        <taxon>Loxostege</taxon>
    </lineage>
</organism>
<evidence type="ECO:0000313" key="5">
    <source>
        <dbReference type="EMBL" id="KAL0809613.1"/>
    </source>
</evidence>
<sequence length="448" mass="50749">MSFDVDWDTDKHKEDHECEEHWQLRRAFMERWKHDYPEERLVCLARVFANMEFMGCRYPSELMLEVSRLSQEIVQSYRNSKKNKLQRTFVSASTAAEDRAKGVKRQGGVVQDTPPSKSAKIQFVRPGEQVPEVTNTETNSDNDEKDDEPVDDCNGSEQKEKTSSQVYDNEYLKDMLKVKCLDIRQFRESMFETNFGRMVLLIRPWAGKLSNIQASCQVCGVQLQNNYENGCFTITLNGKLLARATGDSKQEAKSIVEIMAWNRLREEVVSVFVKEMWIAQGERISVSDVSQQAKHNFGAPIESSVATKMMKLMGWKGGGLGADAQGIAEPIKPNMQLVNRAGLGSSGSDIRQLRRSAQELMRRYIASDTLDLDLVFSAEFSKDERALLHQVAQRAGLNSRSYGADKDRFLVVKKKLNPFSLALAVIEKGGITPKYQVFIPAGLHRNGR</sequence>
<dbReference type="InterPro" id="IPR021859">
    <property type="entry name" value="XTBD"/>
</dbReference>